<accession>A0A375HAF7</accession>
<dbReference type="AlphaFoldDB" id="A0A375HAF7"/>
<reference evidence="1" key="1">
    <citation type="submission" date="2018-01" db="EMBL/GenBank/DDBJ databases">
        <authorList>
            <person name="Gaut B.S."/>
            <person name="Morton B.R."/>
            <person name="Clegg M.T."/>
            <person name="Duvall M.R."/>
        </authorList>
    </citation>
    <scope>NUCLEOTIDE SEQUENCE</scope>
    <source>
        <strain evidence="1">Cupriavidus taiwanensis STM 8555</strain>
    </source>
</reference>
<evidence type="ECO:0000313" key="1">
    <source>
        <dbReference type="EMBL" id="SPD48984.1"/>
    </source>
</evidence>
<organism evidence="1">
    <name type="scientific">Cupriavidus taiwanensis</name>
    <dbReference type="NCBI Taxonomy" id="164546"/>
    <lineage>
        <taxon>Bacteria</taxon>
        <taxon>Pseudomonadati</taxon>
        <taxon>Pseudomonadota</taxon>
        <taxon>Betaproteobacteria</taxon>
        <taxon>Burkholderiales</taxon>
        <taxon>Burkholderiaceae</taxon>
        <taxon>Cupriavidus</taxon>
    </lineage>
</organism>
<gene>
    <name evidence="1" type="ORF">CBM2612_P0329</name>
</gene>
<name>A0A375HAF7_9BURK</name>
<dbReference type="EMBL" id="LT984809">
    <property type="protein sequence ID" value="SPD48984.1"/>
    <property type="molecule type" value="Genomic_DNA"/>
</dbReference>
<proteinExistence type="predicted"/>
<keyword evidence="1" id="KW-0614">Plasmid</keyword>
<protein>
    <submittedName>
        <fullName evidence="1">Uncharacterized protein</fullName>
    </submittedName>
</protein>
<geneLocation type="plasmid" evidence="1">
    <name>I</name>
</geneLocation>
<sequence length="54" mass="5613">MDVTVAASEGQLESWGADVANEILVHGASCFLDTRGVAAMASRRVEPPMAARPA</sequence>